<organism evidence="2 3">
    <name type="scientific">Brassica napus</name>
    <name type="common">Rape</name>
    <dbReference type="NCBI Taxonomy" id="3708"/>
    <lineage>
        <taxon>Eukaryota</taxon>
        <taxon>Viridiplantae</taxon>
        <taxon>Streptophyta</taxon>
        <taxon>Embryophyta</taxon>
        <taxon>Tracheophyta</taxon>
        <taxon>Spermatophyta</taxon>
        <taxon>Magnoliopsida</taxon>
        <taxon>eudicotyledons</taxon>
        <taxon>Gunneridae</taxon>
        <taxon>Pentapetalae</taxon>
        <taxon>rosids</taxon>
        <taxon>malvids</taxon>
        <taxon>Brassicales</taxon>
        <taxon>Brassicaceae</taxon>
        <taxon>Brassiceae</taxon>
        <taxon>Brassica</taxon>
    </lineage>
</organism>
<dbReference type="Proteomes" id="UP000824890">
    <property type="component" value="Unassembled WGS sequence"/>
</dbReference>
<evidence type="ECO:0000313" key="3">
    <source>
        <dbReference type="Proteomes" id="UP000824890"/>
    </source>
</evidence>
<comment type="caution">
    <text evidence="2">The sequence shown here is derived from an EMBL/GenBank/DDBJ whole genome shotgun (WGS) entry which is preliminary data.</text>
</comment>
<sequence>MVLNNIQSSNAGKSQGILSGSDPKLSQTRREGLHLQLKHKSLRILVAELLQQRIASSEETDGSFSCHLDFTLSSAPLPDKPASQMAKAIVQSIGIELIEQVTERVIWTAMEQATESIAKAIAEVQAVTGEVNNNYRRVCLYQLQSLLVFRAYKVSVNGGMKFAVEEADMTA</sequence>
<protein>
    <submittedName>
        <fullName evidence="2">Uncharacterized protein</fullName>
    </submittedName>
</protein>
<reference evidence="2 3" key="1">
    <citation type="submission" date="2021-05" db="EMBL/GenBank/DDBJ databases">
        <title>Genome Assembly of Synthetic Allotetraploid Brassica napus Reveals Homoeologous Exchanges between Subgenomes.</title>
        <authorList>
            <person name="Davis J.T."/>
        </authorList>
    </citation>
    <scope>NUCLEOTIDE SEQUENCE [LARGE SCALE GENOMIC DNA]</scope>
    <source>
        <strain evidence="3">cv. Da-Ae</strain>
        <tissue evidence="2">Seedling</tissue>
    </source>
</reference>
<evidence type="ECO:0000313" key="2">
    <source>
        <dbReference type="EMBL" id="KAH0885210.1"/>
    </source>
</evidence>
<proteinExistence type="predicted"/>
<keyword evidence="3" id="KW-1185">Reference proteome</keyword>
<name>A0ABQ7ZY78_BRANA</name>
<dbReference type="EMBL" id="JAGKQM010000014">
    <property type="protein sequence ID" value="KAH0885210.1"/>
    <property type="molecule type" value="Genomic_DNA"/>
</dbReference>
<accession>A0ABQ7ZY78</accession>
<evidence type="ECO:0000256" key="1">
    <source>
        <dbReference type="SAM" id="MobiDB-lite"/>
    </source>
</evidence>
<feature type="region of interest" description="Disordered" evidence="1">
    <location>
        <begin position="1"/>
        <end position="25"/>
    </location>
</feature>
<gene>
    <name evidence="2" type="ORF">HID58_061306</name>
</gene>
<feature type="compositionally biased region" description="Polar residues" evidence="1">
    <location>
        <begin position="1"/>
        <end position="18"/>
    </location>
</feature>